<dbReference type="GO" id="GO:0005975">
    <property type="term" value="P:carbohydrate metabolic process"/>
    <property type="evidence" value="ECO:0007669"/>
    <property type="project" value="InterPro"/>
</dbReference>
<dbReference type="OrthoDB" id="9809583at2"/>
<evidence type="ECO:0000256" key="1">
    <source>
        <dbReference type="ARBA" id="ARBA00006865"/>
    </source>
</evidence>
<keyword evidence="4" id="KW-0326">Glycosidase</keyword>
<dbReference type="RefSeq" id="WP_083231085.1">
    <property type="nucleotide sequence ID" value="NZ_AP022600.1"/>
</dbReference>
<dbReference type="InterPro" id="IPR013320">
    <property type="entry name" value="ConA-like_dom_sf"/>
</dbReference>
<dbReference type="InterPro" id="IPR000757">
    <property type="entry name" value="Beta-glucanase-like"/>
</dbReference>
<dbReference type="PANTHER" id="PTHR10963:SF55">
    <property type="entry name" value="GLYCOSIDE HYDROLASE FAMILY 16 PROTEIN"/>
    <property type="match status" value="1"/>
</dbReference>
<sequence length="278" mass="29259">MKLSSARTSATPLRALVVGAITALVLSTGCAGPGYAEPAPDPNMLFETDFNGPDGSPPGGPWEIDAGAGGWGNNEVQTYTAASDNVRQDGQGHLVISARTAPNGAVTSARITTHDSFSFTYGRAEARISLPGGRGLHPAFWLLGSDVDQVGWPESGEIDVIETINDVPDFHTGVHAPADGSPRGQEVSAGGPSPVPLFGEFHTYWVERTPGKIVTGIDGITLFTVTPADLQGNARWVFDKPFHLLLNLAVGGNWPGPTDASTPNPAEMLVDWVRVRKL</sequence>
<dbReference type="SUPFAM" id="SSF49899">
    <property type="entry name" value="Concanavalin A-like lectins/glucanases"/>
    <property type="match status" value="1"/>
</dbReference>
<dbReference type="Pfam" id="PF00722">
    <property type="entry name" value="Glyco_hydro_16"/>
    <property type="match status" value="1"/>
</dbReference>
<keyword evidence="4" id="KW-0378">Hydrolase</keyword>
<evidence type="ECO:0000313" key="4">
    <source>
        <dbReference type="EMBL" id="STZ56855.1"/>
    </source>
</evidence>
<dbReference type="PROSITE" id="PS51762">
    <property type="entry name" value="GH16_2"/>
    <property type="match status" value="1"/>
</dbReference>
<dbReference type="AlphaFoldDB" id="A0A378TAF2"/>
<evidence type="ECO:0000313" key="5">
    <source>
        <dbReference type="Proteomes" id="UP000254978"/>
    </source>
</evidence>
<name>A0A378TAF2_9MYCO</name>
<dbReference type="Gene3D" id="2.60.120.200">
    <property type="match status" value="1"/>
</dbReference>
<dbReference type="CDD" id="cd08023">
    <property type="entry name" value="GH16_laminarinase_like"/>
    <property type="match status" value="1"/>
</dbReference>
<proteinExistence type="inferred from homology"/>
<dbReference type="PANTHER" id="PTHR10963">
    <property type="entry name" value="GLYCOSYL HYDROLASE-RELATED"/>
    <property type="match status" value="1"/>
</dbReference>
<dbReference type="PROSITE" id="PS51257">
    <property type="entry name" value="PROKAR_LIPOPROTEIN"/>
    <property type="match status" value="1"/>
</dbReference>
<feature type="chain" id="PRO_5017019902" evidence="2">
    <location>
        <begin position="37"/>
        <end position="278"/>
    </location>
</feature>
<dbReference type="Proteomes" id="UP000254978">
    <property type="component" value="Unassembled WGS sequence"/>
</dbReference>
<evidence type="ECO:0000256" key="2">
    <source>
        <dbReference type="SAM" id="SignalP"/>
    </source>
</evidence>
<organism evidence="4 5">
    <name type="scientific">Mycolicibacterium tokaiense</name>
    <dbReference type="NCBI Taxonomy" id="39695"/>
    <lineage>
        <taxon>Bacteria</taxon>
        <taxon>Bacillati</taxon>
        <taxon>Actinomycetota</taxon>
        <taxon>Actinomycetes</taxon>
        <taxon>Mycobacteriales</taxon>
        <taxon>Mycobacteriaceae</taxon>
        <taxon>Mycolicibacterium</taxon>
    </lineage>
</organism>
<evidence type="ECO:0000259" key="3">
    <source>
        <dbReference type="PROSITE" id="PS51762"/>
    </source>
</evidence>
<feature type="signal peptide" evidence="2">
    <location>
        <begin position="1"/>
        <end position="36"/>
    </location>
</feature>
<dbReference type="GO" id="GO:0042972">
    <property type="term" value="F:licheninase activity"/>
    <property type="evidence" value="ECO:0007669"/>
    <property type="project" value="UniProtKB-EC"/>
</dbReference>
<dbReference type="EC" id="3.2.1.73" evidence="4"/>
<reference evidence="4 5" key="1">
    <citation type="submission" date="2018-06" db="EMBL/GenBank/DDBJ databases">
        <authorList>
            <consortium name="Pathogen Informatics"/>
            <person name="Doyle S."/>
        </authorList>
    </citation>
    <scope>NUCLEOTIDE SEQUENCE [LARGE SCALE GENOMIC DNA]</scope>
    <source>
        <strain evidence="4 5">NCTC10821</strain>
    </source>
</reference>
<gene>
    <name evidence="4" type="primary">bglA_2</name>
    <name evidence="4" type="ORF">NCTC10821_00348</name>
</gene>
<dbReference type="EMBL" id="UGQT01000001">
    <property type="protein sequence ID" value="STZ56855.1"/>
    <property type="molecule type" value="Genomic_DNA"/>
</dbReference>
<keyword evidence="5" id="KW-1185">Reference proteome</keyword>
<accession>A0A378TAF2</accession>
<comment type="similarity">
    <text evidence="1">Belongs to the glycosyl hydrolase 16 family.</text>
</comment>
<feature type="domain" description="GH16" evidence="3">
    <location>
        <begin position="33"/>
        <end position="278"/>
    </location>
</feature>
<keyword evidence="2" id="KW-0732">Signal</keyword>
<protein>
    <submittedName>
        <fullName evidence="4">Glycoside hydrolase family protein</fullName>
        <ecNumber evidence="4">3.2.1.73</ecNumber>
    </submittedName>
</protein>
<dbReference type="InterPro" id="IPR050546">
    <property type="entry name" value="Glycosyl_Hydrlase_16"/>
</dbReference>